<evidence type="ECO:0000313" key="3">
    <source>
        <dbReference type="EMBL" id="TXK13706.1"/>
    </source>
</evidence>
<keyword evidence="2" id="KW-0812">Transmembrane</keyword>
<feature type="region of interest" description="Disordered" evidence="1">
    <location>
        <begin position="103"/>
        <end position="145"/>
    </location>
</feature>
<sequence>MRPEQSRCAPGVGPATPRWVDPMSHVAGRSRYRGERRQNADSVERPRAAGNRRIRVRTSNGRRTVGIVAGAVVAGALLLPAGAAFAQPADGDSMTLVVEIPERTATPTPSPTATIDPTPWPQPSSSSTTGPGNGSSGNGASGQLPATGGEGVFWLLVAGGAVTAVGLTIRGAARSRQSSTSPRS</sequence>
<reference evidence="3 4" key="1">
    <citation type="submission" date="2019-08" db="EMBL/GenBank/DDBJ databases">
        <authorList>
            <person name="Dong K."/>
        </authorList>
    </citation>
    <scope>NUCLEOTIDE SEQUENCE [LARGE SCALE GENOMIC DNA]</scope>
    <source>
        <strain evidence="3 4">JCM14558</strain>
    </source>
</reference>
<keyword evidence="2" id="KW-0472">Membrane</keyword>
<dbReference type="NCBIfam" id="TIGR01167">
    <property type="entry name" value="LPXTG_anchor"/>
    <property type="match status" value="1"/>
</dbReference>
<proteinExistence type="predicted"/>
<feature type="transmembrane region" description="Helical" evidence="2">
    <location>
        <begin position="65"/>
        <end position="86"/>
    </location>
</feature>
<keyword evidence="4" id="KW-1185">Reference proteome</keyword>
<evidence type="ECO:0000256" key="2">
    <source>
        <dbReference type="SAM" id="Phobius"/>
    </source>
</evidence>
<dbReference type="OrthoDB" id="9873154at2"/>
<gene>
    <name evidence="3" type="ORF">FVP77_10135</name>
</gene>
<protein>
    <submittedName>
        <fullName evidence="3">LPXTG cell wall anchor domain-containing protein</fullName>
    </submittedName>
</protein>
<organism evidence="3 4">
    <name type="scientific">Microbacterium hatanonis</name>
    <dbReference type="NCBI Taxonomy" id="404366"/>
    <lineage>
        <taxon>Bacteria</taxon>
        <taxon>Bacillati</taxon>
        <taxon>Actinomycetota</taxon>
        <taxon>Actinomycetes</taxon>
        <taxon>Micrococcales</taxon>
        <taxon>Microbacteriaceae</taxon>
        <taxon>Microbacterium</taxon>
    </lineage>
</organism>
<evidence type="ECO:0000256" key="1">
    <source>
        <dbReference type="SAM" id="MobiDB-lite"/>
    </source>
</evidence>
<comment type="caution">
    <text evidence="3">The sequence shown here is derived from an EMBL/GenBank/DDBJ whole genome shotgun (WGS) entry which is preliminary data.</text>
</comment>
<feature type="transmembrane region" description="Helical" evidence="2">
    <location>
        <begin position="152"/>
        <end position="173"/>
    </location>
</feature>
<dbReference type="EMBL" id="VRSV01000001">
    <property type="protein sequence ID" value="TXK13706.1"/>
    <property type="molecule type" value="Genomic_DNA"/>
</dbReference>
<evidence type="ECO:0000313" key="4">
    <source>
        <dbReference type="Proteomes" id="UP000321034"/>
    </source>
</evidence>
<keyword evidence="2" id="KW-1133">Transmembrane helix</keyword>
<dbReference type="AlphaFoldDB" id="A0A5C8I4T3"/>
<dbReference type="Proteomes" id="UP000321034">
    <property type="component" value="Unassembled WGS sequence"/>
</dbReference>
<feature type="compositionally biased region" description="Basic and acidic residues" evidence="1">
    <location>
        <begin position="32"/>
        <end position="47"/>
    </location>
</feature>
<feature type="compositionally biased region" description="Gly residues" evidence="1">
    <location>
        <begin position="131"/>
        <end position="140"/>
    </location>
</feature>
<feature type="region of interest" description="Disordered" evidence="1">
    <location>
        <begin position="1"/>
        <end position="53"/>
    </location>
</feature>
<name>A0A5C8I4T3_9MICO</name>
<accession>A0A5C8I4T3</accession>
<feature type="compositionally biased region" description="Low complexity" evidence="1">
    <location>
        <begin position="103"/>
        <end position="130"/>
    </location>
</feature>